<accession>A0A6A6CJH1</accession>
<name>A0A6A6CJH1_ZASCE</name>
<proteinExistence type="predicted"/>
<keyword evidence="2" id="KW-0732">Signal</keyword>
<feature type="chain" id="PRO_5025418458" evidence="2">
    <location>
        <begin position="21"/>
        <end position="489"/>
    </location>
</feature>
<protein>
    <submittedName>
        <fullName evidence="3">Uncharacterized protein</fullName>
    </submittedName>
</protein>
<dbReference type="RefSeq" id="XP_033668080.1">
    <property type="nucleotide sequence ID" value="XM_033806417.1"/>
</dbReference>
<organism evidence="3 4">
    <name type="scientific">Zasmidium cellare ATCC 36951</name>
    <dbReference type="NCBI Taxonomy" id="1080233"/>
    <lineage>
        <taxon>Eukaryota</taxon>
        <taxon>Fungi</taxon>
        <taxon>Dikarya</taxon>
        <taxon>Ascomycota</taxon>
        <taxon>Pezizomycotina</taxon>
        <taxon>Dothideomycetes</taxon>
        <taxon>Dothideomycetidae</taxon>
        <taxon>Mycosphaerellales</taxon>
        <taxon>Mycosphaerellaceae</taxon>
        <taxon>Zasmidium</taxon>
    </lineage>
</organism>
<evidence type="ECO:0000256" key="1">
    <source>
        <dbReference type="SAM" id="MobiDB-lite"/>
    </source>
</evidence>
<evidence type="ECO:0000313" key="3">
    <source>
        <dbReference type="EMBL" id="KAF2167191.1"/>
    </source>
</evidence>
<keyword evidence="4" id="KW-1185">Reference proteome</keyword>
<dbReference type="EMBL" id="ML993594">
    <property type="protein sequence ID" value="KAF2167191.1"/>
    <property type="molecule type" value="Genomic_DNA"/>
</dbReference>
<dbReference type="OrthoDB" id="3937708at2759"/>
<dbReference type="AlphaFoldDB" id="A0A6A6CJH1"/>
<feature type="signal peptide" evidence="2">
    <location>
        <begin position="1"/>
        <end position="20"/>
    </location>
</feature>
<sequence>MAFVSTCAALVLALAQTTFADDSSNNTCQSYGVDYENGGSYFQNINLNNTFTAFQQFSGCTNDTAHNVIVDPNGDQSECSESSMQPSNTDMLVTCSNWTSSTLYDGDWSLLIVSNNGNGTPIAYQRDFSLSVGQPQATVSTDGPTVTNTVSTTVTTTSTSTSIAAYTTTLVGGSSNSTSSETSSSPSTSSSYSGSSSYDSSSSYYSTDSASSTYSGSSSYYSTDSASSTYATSSSSYSSSTYYGSDSASSTYASSSSYSSDSYASGSSTSGSSSASLGVSVSIPIGGTTTGSDGTATVTSFSAVTSILTQSGSSCTASSSAPASASASPTATASKSWHYAPDPLAKIVPSILGTELDNLVAGLIGAVETVLDDLKPRATQLPASAKFRKAIIEGRAIDEELKRAFVKERAAFLHGADAIAKRHPDSETSTVYTGSTTYTTYSTTTYTETATAYATSTSTQLNLLGRDDSLATITTVIPTTIISTVCPTQ</sequence>
<dbReference type="GeneID" id="54559689"/>
<evidence type="ECO:0000313" key="4">
    <source>
        <dbReference type="Proteomes" id="UP000799537"/>
    </source>
</evidence>
<feature type="region of interest" description="Disordered" evidence="1">
    <location>
        <begin position="171"/>
        <end position="200"/>
    </location>
</feature>
<evidence type="ECO:0000256" key="2">
    <source>
        <dbReference type="SAM" id="SignalP"/>
    </source>
</evidence>
<dbReference type="Proteomes" id="UP000799537">
    <property type="component" value="Unassembled WGS sequence"/>
</dbReference>
<gene>
    <name evidence="3" type="ORF">M409DRAFT_22620</name>
</gene>
<reference evidence="3" key="1">
    <citation type="journal article" date="2020" name="Stud. Mycol.">
        <title>101 Dothideomycetes genomes: a test case for predicting lifestyles and emergence of pathogens.</title>
        <authorList>
            <person name="Haridas S."/>
            <person name="Albert R."/>
            <person name="Binder M."/>
            <person name="Bloem J."/>
            <person name="Labutti K."/>
            <person name="Salamov A."/>
            <person name="Andreopoulos B."/>
            <person name="Baker S."/>
            <person name="Barry K."/>
            <person name="Bills G."/>
            <person name="Bluhm B."/>
            <person name="Cannon C."/>
            <person name="Castanera R."/>
            <person name="Culley D."/>
            <person name="Daum C."/>
            <person name="Ezra D."/>
            <person name="Gonzalez J."/>
            <person name="Henrissat B."/>
            <person name="Kuo A."/>
            <person name="Liang C."/>
            <person name="Lipzen A."/>
            <person name="Lutzoni F."/>
            <person name="Magnuson J."/>
            <person name="Mondo S."/>
            <person name="Nolan M."/>
            <person name="Ohm R."/>
            <person name="Pangilinan J."/>
            <person name="Park H.-J."/>
            <person name="Ramirez L."/>
            <person name="Alfaro M."/>
            <person name="Sun H."/>
            <person name="Tritt A."/>
            <person name="Yoshinaga Y."/>
            <person name="Zwiers L.-H."/>
            <person name="Turgeon B."/>
            <person name="Goodwin S."/>
            <person name="Spatafora J."/>
            <person name="Crous P."/>
            <person name="Grigoriev I."/>
        </authorList>
    </citation>
    <scope>NUCLEOTIDE SEQUENCE</scope>
    <source>
        <strain evidence="3">ATCC 36951</strain>
    </source>
</reference>